<evidence type="ECO:0000313" key="2">
    <source>
        <dbReference type="EMBL" id="GHI40395.1"/>
    </source>
</evidence>
<dbReference type="RefSeq" id="WP_226599166.1">
    <property type="nucleotide sequence ID" value="NZ_BNDY01000017.1"/>
</dbReference>
<accession>A0ABQ3QT19</accession>
<keyword evidence="3" id="KW-1185">Reference proteome</keyword>
<evidence type="ECO:0000313" key="3">
    <source>
        <dbReference type="Proteomes" id="UP001050808"/>
    </source>
</evidence>
<proteinExistence type="predicted"/>
<reference evidence="2" key="1">
    <citation type="submission" date="2024-05" db="EMBL/GenBank/DDBJ databases">
        <title>Whole genome shotgun sequence of Streptomyces violascens NBRC 12920.</title>
        <authorList>
            <person name="Komaki H."/>
            <person name="Tamura T."/>
        </authorList>
    </citation>
    <scope>NUCLEOTIDE SEQUENCE</scope>
    <source>
        <strain evidence="2">NBRC 12920</strain>
    </source>
</reference>
<feature type="compositionally biased region" description="Polar residues" evidence="1">
    <location>
        <begin position="1"/>
        <end position="37"/>
    </location>
</feature>
<gene>
    <name evidence="2" type="ORF">Sviol_48030</name>
</gene>
<name>A0ABQ3QT19_9ACTN</name>
<organism evidence="2 3">
    <name type="scientific">Streptomyces violascens</name>
    <dbReference type="NCBI Taxonomy" id="67381"/>
    <lineage>
        <taxon>Bacteria</taxon>
        <taxon>Bacillati</taxon>
        <taxon>Actinomycetota</taxon>
        <taxon>Actinomycetes</taxon>
        <taxon>Kitasatosporales</taxon>
        <taxon>Streptomycetaceae</taxon>
        <taxon>Streptomyces</taxon>
    </lineage>
</organism>
<feature type="region of interest" description="Disordered" evidence="1">
    <location>
        <begin position="1"/>
        <end position="39"/>
    </location>
</feature>
<sequence length="82" mass="8540">MPLLSCTTSGGDASGPNSGSRSGFSTRYENPSATDQKPATFLRNRKLPETAAQALNTLVALDQQIMLISRSCDGGTEPTPPG</sequence>
<dbReference type="EMBL" id="BNDY01000017">
    <property type="protein sequence ID" value="GHI40395.1"/>
    <property type="molecule type" value="Genomic_DNA"/>
</dbReference>
<evidence type="ECO:0000256" key="1">
    <source>
        <dbReference type="SAM" id="MobiDB-lite"/>
    </source>
</evidence>
<dbReference type="Proteomes" id="UP001050808">
    <property type="component" value="Unassembled WGS sequence"/>
</dbReference>
<comment type="caution">
    <text evidence="2">The sequence shown here is derived from an EMBL/GenBank/DDBJ whole genome shotgun (WGS) entry which is preliminary data.</text>
</comment>
<protein>
    <submittedName>
        <fullName evidence="2">Uncharacterized protein</fullName>
    </submittedName>
</protein>